<dbReference type="EMBL" id="SDOV01000005">
    <property type="protein sequence ID" value="KAH7640535.1"/>
    <property type="molecule type" value="Genomic_DNA"/>
</dbReference>
<dbReference type="Gene3D" id="3.90.190.10">
    <property type="entry name" value="Protein tyrosine phosphatase superfamily"/>
    <property type="match status" value="1"/>
</dbReference>
<keyword evidence="2" id="KW-0904">Protein phosphatase</keyword>
<feature type="domain" description="Tyrosine-protein phosphatase" evidence="3">
    <location>
        <begin position="484"/>
        <end position="627"/>
    </location>
</feature>
<dbReference type="GO" id="GO:0004721">
    <property type="term" value="F:phosphoprotein phosphatase activity"/>
    <property type="evidence" value="ECO:0007669"/>
    <property type="project" value="UniProtKB-KW"/>
</dbReference>
<evidence type="ECO:0000259" key="4">
    <source>
        <dbReference type="PROSITE" id="PS50056"/>
    </source>
</evidence>
<proteinExistence type="predicted"/>
<feature type="domain" description="Tyrosine specific protein phosphatases" evidence="4">
    <location>
        <begin position="549"/>
        <end position="606"/>
    </location>
</feature>
<dbReference type="InterPro" id="IPR029021">
    <property type="entry name" value="Prot-tyrosine_phosphatase-like"/>
</dbReference>
<organism evidence="5">
    <name type="scientific">Dermatophagoides farinae</name>
    <name type="common">American house dust mite</name>
    <dbReference type="NCBI Taxonomy" id="6954"/>
    <lineage>
        <taxon>Eukaryota</taxon>
        <taxon>Metazoa</taxon>
        <taxon>Ecdysozoa</taxon>
        <taxon>Arthropoda</taxon>
        <taxon>Chelicerata</taxon>
        <taxon>Arachnida</taxon>
        <taxon>Acari</taxon>
        <taxon>Acariformes</taxon>
        <taxon>Sarcoptiformes</taxon>
        <taxon>Astigmata</taxon>
        <taxon>Psoroptidia</taxon>
        <taxon>Analgoidea</taxon>
        <taxon>Pyroglyphidae</taxon>
        <taxon>Dermatophagoidinae</taxon>
        <taxon>Dermatophagoides</taxon>
    </lineage>
</organism>
<dbReference type="InterPro" id="IPR011330">
    <property type="entry name" value="Glyco_hydro/deAcase_b/a-brl"/>
</dbReference>
<evidence type="ECO:0000259" key="3">
    <source>
        <dbReference type="PROSITE" id="PS50054"/>
    </source>
</evidence>
<name>A0A9D4NZS5_DERFA</name>
<dbReference type="PROSITE" id="PS50056">
    <property type="entry name" value="TYR_PHOSPHATASE_2"/>
    <property type="match status" value="1"/>
</dbReference>
<dbReference type="InterPro" id="IPR000340">
    <property type="entry name" value="Dual-sp_phosphatase_cat-dom"/>
</dbReference>
<reference evidence="5" key="1">
    <citation type="submission" date="2020-06" db="EMBL/GenBank/DDBJ databases">
        <authorList>
            <person name="Ji K."/>
            <person name="Li J."/>
        </authorList>
    </citation>
    <scope>NUCLEOTIDE SEQUENCE</scope>
    <source>
        <strain evidence="5">JKM2019</strain>
        <tissue evidence="5">Whole body</tissue>
    </source>
</reference>
<dbReference type="AlphaFoldDB" id="A0A9D4NZS5"/>
<accession>A0A9D4NZS5</accession>
<sequence>MKINKANIRIVDLTSNNNNNRPINPLRLSNQFLSLPPLTSRQQQQPQQPFIPNPIPFVTIVGPLQSNAKNKINNNNYNNKSAAFHYNRAKRCIPERCQPPDCRCGGLDIPGGFKPRDIPQIVLLTFDDSVNDLNLHIYRRLFEQGRTNPNGCPISATFYVSHEWTDYAQVQNLYAKGHEIASHSISHSFGEKFSKERWLDEILGQKEILHLYGGVDTNEIRGMRAPFLQTGGDTMFEMLYQANFSYDSSLPVYDIDPPYWPYTLDYSINHDCMIEPCPSNSYPGFWEVGMVMWEDLRGGRCSMADGCFNPSDEDGVYEMVKRNFLRHYTSNRSPFGMYFHSRWFLTEHNMNGFIRFLDEMLQLDDIYLVTNWQMIQWMRNPTPLTHMKKFSPFGCDYIRNRPPLCKSPHTCKARFRNEIRTLKTCQTCPQSYPWTAAQRLFRTDNGEEINNTQARLMDNKGLERMKNDKKLSIERKLVLMLPFSIVSKIVERVYLGGLASLTIENFLLYSIRLVINASHDLPLLKETDIESYRVPVNDEITGDLLMYFDDVSDKIYEFLQKFSENSVLIHCMAGVSRSTTLVIAYLIKYHKMTTRDAFKLVKTIRPFIRPNIAFIGQLMAFEEKLNDFCTSKIIKIYFDNHLVRMPSFYENDHPELYKLEIRKQTGINI</sequence>
<dbReference type="SUPFAM" id="SSF52799">
    <property type="entry name" value="(Phosphotyrosine protein) phosphatases II"/>
    <property type="match status" value="1"/>
</dbReference>
<evidence type="ECO:0000313" key="5">
    <source>
        <dbReference type="EMBL" id="KAH7640535.1"/>
    </source>
</evidence>
<dbReference type="GO" id="GO:0016810">
    <property type="term" value="F:hydrolase activity, acting on carbon-nitrogen (but not peptide) bonds"/>
    <property type="evidence" value="ECO:0007669"/>
    <property type="project" value="InterPro"/>
</dbReference>
<dbReference type="CDD" id="cd14514">
    <property type="entry name" value="DUSP14-like"/>
    <property type="match status" value="1"/>
</dbReference>
<dbReference type="Pfam" id="PF01522">
    <property type="entry name" value="Polysacc_deac_1"/>
    <property type="match status" value="1"/>
</dbReference>
<keyword evidence="1" id="KW-0378">Hydrolase</keyword>
<dbReference type="CDD" id="cd10975">
    <property type="entry name" value="CE4_CDA_like_2"/>
    <property type="match status" value="1"/>
</dbReference>
<dbReference type="InterPro" id="IPR000387">
    <property type="entry name" value="Tyr_Pase_dom"/>
</dbReference>
<evidence type="ECO:0000256" key="2">
    <source>
        <dbReference type="ARBA" id="ARBA00022912"/>
    </source>
</evidence>
<dbReference type="InterPro" id="IPR052740">
    <property type="entry name" value="CE4"/>
</dbReference>
<dbReference type="GO" id="GO:0005975">
    <property type="term" value="P:carbohydrate metabolic process"/>
    <property type="evidence" value="ECO:0007669"/>
    <property type="project" value="InterPro"/>
</dbReference>
<dbReference type="PANTHER" id="PTHR45985:SF12">
    <property type="entry name" value="CHITIN DEACETYLASE-LIKE 5, ISOFORM B"/>
    <property type="match status" value="1"/>
</dbReference>
<evidence type="ECO:0000256" key="1">
    <source>
        <dbReference type="ARBA" id="ARBA00022801"/>
    </source>
</evidence>
<dbReference type="SUPFAM" id="SSF88713">
    <property type="entry name" value="Glycoside hydrolase/deacetylase"/>
    <property type="match status" value="1"/>
</dbReference>
<dbReference type="Gene3D" id="3.20.20.370">
    <property type="entry name" value="Glycoside hydrolase/deacetylase"/>
    <property type="match status" value="1"/>
</dbReference>
<comment type="caution">
    <text evidence="5">The sequence shown here is derived from an EMBL/GenBank/DDBJ whole genome shotgun (WGS) entry which is preliminary data.</text>
</comment>
<reference evidence="5" key="2">
    <citation type="journal article" date="2021" name="World Allergy Organ. J.">
        <title>Chromosome-level assembly of Dermatophagoides farinae genome and transcriptome reveals two novel allergens Der f 37 and Der f 39.</title>
        <authorList>
            <person name="Chen J."/>
            <person name="Cai Z."/>
            <person name="Fan D."/>
            <person name="Hu J."/>
            <person name="Hou Y."/>
            <person name="He Y."/>
            <person name="Zhang Z."/>
            <person name="Zhao Z."/>
            <person name="Gao P."/>
            <person name="Hu W."/>
            <person name="Sun J."/>
            <person name="Li J."/>
            <person name="Ji K."/>
        </authorList>
    </citation>
    <scope>NUCLEOTIDE SEQUENCE</scope>
    <source>
        <strain evidence="5">JKM2019</strain>
    </source>
</reference>
<dbReference type="PROSITE" id="PS50054">
    <property type="entry name" value="TYR_PHOSPHATASE_DUAL"/>
    <property type="match status" value="1"/>
</dbReference>
<dbReference type="PANTHER" id="PTHR45985">
    <property type="match status" value="1"/>
</dbReference>
<dbReference type="Pfam" id="PF00782">
    <property type="entry name" value="DSPc"/>
    <property type="match status" value="1"/>
</dbReference>
<dbReference type="InterPro" id="IPR020422">
    <property type="entry name" value="TYR_PHOSPHATASE_DUAL_dom"/>
</dbReference>
<gene>
    <name evidence="5" type="ORF">HUG17_8002</name>
</gene>
<dbReference type="SMART" id="SM00195">
    <property type="entry name" value="DSPc"/>
    <property type="match status" value="1"/>
</dbReference>
<dbReference type="PROSITE" id="PS00383">
    <property type="entry name" value="TYR_PHOSPHATASE_1"/>
    <property type="match status" value="1"/>
</dbReference>
<dbReference type="InterPro" id="IPR016130">
    <property type="entry name" value="Tyr_Pase_AS"/>
</dbReference>
<dbReference type="InterPro" id="IPR002509">
    <property type="entry name" value="NODB_dom"/>
</dbReference>
<protein>
    <submittedName>
        <fullName evidence="5">Uncharacterized protein</fullName>
    </submittedName>
</protein>
<dbReference type="Proteomes" id="UP000828236">
    <property type="component" value="Unassembled WGS sequence"/>
</dbReference>